<protein>
    <submittedName>
        <fullName evidence="8">EamA domain-containing membrane protein RarD</fullName>
    </submittedName>
</protein>
<gene>
    <name evidence="8" type="ORF">SAMN06265370_102208</name>
</gene>
<dbReference type="AlphaFoldDB" id="A0A238VHT5"/>
<evidence type="ECO:0000256" key="3">
    <source>
        <dbReference type="ARBA" id="ARBA00022692"/>
    </source>
</evidence>
<dbReference type="PANTHER" id="PTHR22911">
    <property type="entry name" value="ACYL-MALONYL CONDENSING ENZYME-RELATED"/>
    <property type="match status" value="1"/>
</dbReference>
<dbReference type="PANTHER" id="PTHR22911:SF6">
    <property type="entry name" value="SOLUTE CARRIER FAMILY 35 MEMBER G1"/>
    <property type="match status" value="1"/>
</dbReference>
<dbReference type="GO" id="GO:0016020">
    <property type="term" value="C:membrane"/>
    <property type="evidence" value="ECO:0007669"/>
    <property type="project" value="UniProtKB-SubCell"/>
</dbReference>
<keyword evidence="5 6" id="KW-0472">Membrane</keyword>
<keyword evidence="3 6" id="KW-0812">Transmembrane</keyword>
<feature type="transmembrane region" description="Helical" evidence="6">
    <location>
        <begin position="266"/>
        <end position="284"/>
    </location>
</feature>
<organism evidence="8 9">
    <name type="scientific">Puniceibacterium sediminis</name>
    <dbReference type="NCBI Taxonomy" id="1608407"/>
    <lineage>
        <taxon>Bacteria</taxon>
        <taxon>Pseudomonadati</taxon>
        <taxon>Pseudomonadota</taxon>
        <taxon>Alphaproteobacteria</taxon>
        <taxon>Rhodobacterales</taxon>
        <taxon>Paracoccaceae</taxon>
        <taxon>Puniceibacterium</taxon>
    </lineage>
</organism>
<dbReference type="InterPro" id="IPR000620">
    <property type="entry name" value="EamA_dom"/>
</dbReference>
<feature type="transmembrane region" description="Helical" evidence="6">
    <location>
        <begin position="122"/>
        <end position="139"/>
    </location>
</feature>
<dbReference type="Proteomes" id="UP000198417">
    <property type="component" value="Unassembled WGS sequence"/>
</dbReference>
<proteinExistence type="inferred from homology"/>
<evidence type="ECO:0000256" key="6">
    <source>
        <dbReference type="SAM" id="Phobius"/>
    </source>
</evidence>
<feature type="transmembrane region" description="Helical" evidence="6">
    <location>
        <begin position="184"/>
        <end position="206"/>
    </location>
</feature>
<feature type="transmembrane region" description="Helical" evidence="6">
    <location>
        <begin position="36"/>
        <end position="54"/>
    </location>
</feature>
<evidence type="ECO:0000256" key="2">
    <source>
        <dbReference type="ARBA" id="ARBA00009853"/>
    </source>
</evidence>
<feature type="transmembrane region" description="Helical" evidence="6">
    <location>
        <begin position="74"/>
        <end position="92"/>
    </location>
</feature>
<dbReference type="Pfam" id="PF00892">
    <property type="entry name" value="EamA"/>
    <property type="match status" value="2"/>
</dbReference>
<evidence type="ECO:0000259" key="7">
    <source>
        <dbReference type="Pfam" id="PF00892"/>
    </source>
</evidence>
<sequence length="304" mass="32169">MSPFRGVALKLISVFLFIIMASLIKATADRVPAGQAVFFRSFFAMPVIVAWLMMRHDMTTGFKAKSPWGHVLRGVAGVAAMGTGFAALGLLPLPEVTAIGYASPLLTVLLAAVLLGERLRAFRLTAVGIGLVGVLVILWPRLTLADVDRAAAIGVVLILVSSVLRALAQVQVRRLVATEQTSAIVFYFSLTATVLSLLTLPFGWVVPTLAEAVTLVGAGLIGGLAQIMLTSAYREAEAALLAPFEYASMLFALLIGYVIFEEVPTGAMLLGAAIVISAGVLIIWRERQLGLRRGKAKAAVTPQG</sequence>
<evidence type="ECO:0000313" key="8">
    <source>
        <dbReference type="EMBL" id="SNR33962.1"/>
    </source>
</evidence>
<feature type="domain" description="EamA" evidence="7">
    <location>
        <begin position="6"/>
        <end position="138"/>
    </location>
</feature>
<feature type="transmembrane region" description="Helical" evidence="6">
    <location>
        <begin position="98"/>
        <end position="115"/>
    </location>
</feature>
<comment type="subcellular location">
    <subcellularLocation>
        <location evidence="1">Membrane</location>
        <topology evidence="1">Multi-pass membrane protein</topology>
    </subcellularLocation>
</comment>
<dbReference type="OrthoDB" id="8478503at2"/>
<evidence type="ECO:0000256" key="1">
    <source>
        <dbReference type="ARBA" id="ARBA00004141"/>
    </source>
</evidence>
<dbReference type="SUPFAM" id="SSF103481">
    <property type="entry name" value="Multidrug resistance efflux transporter EmrE"/>
    <property type="match status" value="2"/>
</dbReference>
<accession>A0A238VHT5</accession>
<keyword evidence="9" id="KW-1185">Reference proteome</keyword>
<feature type="transmembrane region" description="Helical" evidence="6">
    <location>
        <begin position="7"/>
        <end position="24"/>
    </location>
</feature>
<feature type="transmembrane region" description="Helical" evidence="6">
    <location>
        <begin position="240"/>
        <end position="260"/>
    </location>
</feature>
<dbReference type="InterPro" id="IPR037185">
    <property type="entry name" value="EmrE-like"/>
</dbReference>
<dbReference type="EMBL" id="FZNN01000002">
    <property type="protein sequence ID" value="SNR33962.1"/>
    <property type="molecule type" value="Genomic_DNA"/>
</dbReference>
<evidence type="ECO:0000313" key="9">
    <source>
        <dbReference type="Proteomes" id="UP000198417"/>
    </source>
</evidence>
<feature type="transmembrane region" description="Helical" evidence="6">
    <location>
        <begin position="151"/>
        <end position="172"/>
    </location>
</feature>
<feature type="domain" description="EamA" evidence="7">
    <location>
        <begin position="153"/>
        <end position="283"/>
    </location>
</feature>
<comment type="similarity">
    <text evidence="2">Belongs to the drug/metabolite transporter (DMT) superfamily. 10 TMS drug/metabolite exporter (DME) (TC 2.A.7.3) family.</text>
</comment>
<name>A0A238VHT5_9RHOB</name>
<reference evidence="8 9" key="1">
    <citation type="submission" date="2017-06" db="EMBL/GenBank/DDBJ databases">
        <authorList>
            <person name="Kim H.J."/>
            <person name="Triplett B.A."/>
        </authorList>
    </citation>
    <scope>NUCLEOTIDE SEQUENCE [LARGE SCALE GENOMIC DNA]</scope>
    <source>
        <strain evidence="8 9">DSM 29052</strain>
    </source>
</reference>
<dbReference type="RefSeq" id="WP_089269165.1">
    <property type="nucleotide sequence ID" value="NZ_FZNN01000002.1"/>
</dbReference>
<evidence type="ECO:0000256" key="5">
    <source>
        <dbReference type="ARBA" id="ARBA00023136"/>
    </source>
</evidence>
<feature type="transmembrane region" description="Helical" evidence="6">
    <location>
        <begin position="212"/>
        <end position="233"/>
    </location>
</feature>
<keyword evidence="4 6" id="KW-1133">Transmembrane helix</keyword>
<evidence type="ECO:0000256" key="4">
    <source>
        <dbReference type="ARBA" id="ARBA00022989"/>
    </source>
</evidence>